<dbReference type="RefSeq" id="XP_009167745.1">
    <property type="nucleotide sequence ID" value="XM_009169481.1"/>
</dbReference>
<reference evidence="2 3" key="1">
    <citation type="submission" date="2013-11" db="EMBL/GenBank/DDBJ databases">
        <title>Opisthorchis viverrini - life in the bile duct.</title>
        <authorList>
            <person name="Young N.D."/>
            <person name="Nagarajan N."/>
            <person name="Lin S.J."/>
            <person name="Korhonen P.K."/>
            <person name="Jex A.R."/>
            <person name="Hall R.S."/>
            <person name="Safavi-Hemami H."/>
            <person name="Kaewkong W."/>
            <person name="Bertrand D."/>
            <person name="Gao S."/>
            <person name="Seet Q."/>
            <person name="Wongkham S."/>
            <person name="Teh B.T."/>
            <person name="Wongkham C."/>
            <person name="Intapan P.M."/>
            <person name="Maleewong W."/>
            <person name="Yang X."/>
            <person name="Hu M."/>
            <person name="Wang Z."/>
            <person name="Hofmann A."/>
            <person name="Sternberg P.W."/>
            <person name="Tan P."/>
            <person name="Wang J."/>
            <person name="Gasser R.B."/>
        </authorList>
    </citation>
    <scope>NUCLEOTIDE SEQUENCE [LARGE SCALE GENOMIC DNA]</scope>
</reference>
<organism evidence="2 3">
    <name type="scientific">Opisthorchis viverrini</name>
    <name type="common">Southeast Asian liver fluke</name>
    <dbReference type="NCBI Taxonomy" id="6198"/>
    <lineage>
        <taxon>Eukaryota</taxon>
        <taxon>Metazoa</taxon>
        <taxon>Spiralia</taxon>
        <taxon>Lophotrochozoa</taxon>
        <taxon>Platyhelminthes</taxon>
        <taxon>Trematoda</taxon>
        <taxon>Digenea</taxon>
        <taxon>Opisthorchiida</taxon>
        <taxon>Opisthorchiata</taxon>
        <taxon>Opisthorchiidae</taxon>
        <taxon>Opisthorchis</taxon>
    </lineage>
</organism>
<sequence>DGRLRLGDHIVCVQDFNVRGFGPDQVATVLRHTISAKLLATGLNPEEDGSGAEEGSTVFRRLNSDSSPEKAVLNNASELTLTEKSIPSVPVRLIVARSALADPNDLSDIYIEQQRRMAEQQVMDAIGVVPTEQLDEYLEALLNTSLSSQPLTDGNQPIGLTVSATQIDPLSEHGELCDEEPYLKKSSSISTNIAACKTVRGWPTKENNESTSEEEPVSTAYLPIEKSDLGALAEPDSYDELISKLHCPSSPMLTRENAEDRKENIGSISPLEKTSGLASTDFEQLSVILERPKDEGLGLTVVGYVYRDPAKSKLHLGGEYTSGIFVQSLATNSVADKCGQIRKNDQIIQVGDSFENSTAVTGPTIALTSHHSNEKMFTCENSHPSSVCSRSSCNTIASHVRCTEFRTWHGQKQESTRIPLYHTSLGAATADKPDPHEVGPGFGTLAGPTSRRDLIGQQSGLNSHSRPSIGQMPIANGASRTRQNLQKVITAYVTYAKRSVNACPRLVNTYQKCKTNSAAIPMHLRQTDTLLRVFRQDANFIESPMIVELTECLEHPSTCNQMSSTVEPPVLGPEETLHNLDRIKDFDSSGDNHNANSSASVERFGMQYAEKRRKTVPSLSSYLDFPVEQEVDFYKFPTRIHRNLLLCKQTSQSSPSNRVIGGRITDPSIIY</sequence>
<gene>
    <name evidence="2" type="ORF">T265_13562</name>
</gene>
<dbReference type="OrthoDB" id="6022711at2759"/>
<dbReference type="InterPro" id="IPR051342">
    <property type="entry name" value="PDZ_scaffold"/>
</dbReference>
<keyword evidence="3" id="KW-1185">Reference proteome</keyword>
<proteinExistence type="predicted"/>
<evidence type="ECO:0000313" key="2">
    <source>
        <dbReference type="EMBL" id="KER28521.1"/>
    </source>
</evidence>
<dbReference type="Proteomes" id="UP000054324">
    <property type="component" value="Unassembled WGS sequence"/>
</dbReference>
<feature type="domain" description="PDZ" evidence="1">
    <location>
        <begin position="286"/>
        <end position="358"/>
    </location>
</feature>
<dbReference type="PANTHER" id="PTHR19964">
    <property type="entry name" value="MULTIPLE PDZ DOMAIN PROTEIN"/>
    <property type="match status" value="1"/>
</dbReference>
<dbReference type="InterPro" id="IPR001478">
    <property type="entry name" value="PDZ"/>
</dbReference>
<dbReference type="Gene3D" id="2.30.42.10">
    <property type="match status" value="1"/>
</dbReference>
<dbReference type="InterPro" id="IPR036034">
    <property type="entry name" value="PDZ_sf"/>
</dbReference>
<protein>
    <recommendedName>
        <fullName evidence="1">PDZ domain-containing protein</fullName>
    </recommendedName>
</protein>
<dbReference type="Pfam" id="PF00595">
    <property type="entry name" value="PDZ"/>
    <property type="match status" value="1"/>
</dbReference>
<name>A0A074ZN18_OPIVI</name>
<dbReference type="EMBL" id="KL596697">
    <property type="protein sequence ID" value="KER28521.1"/>
    <property type="molecule type" value="Genomic_DNA"/>
</dbReference>
<dbReference type="CTD" id="20327729"/>
<dbReference type="STRING" id="6198.A0A074ZN18"/>
<dbReference type="KEGG" id="ovi:T265_13562"/>
<evidence type="ECO:0000313" key="3">
    <source>
        <dbReference type="Proteomes" id="UP000054324"/>
    </source>
</evidence>
<dbReference type="AlphaFoldDB" id="A0A074ZN18"/>
<evidence type="ECO:0000259" key="1">
    <source>
        <dbReference type="PROSITE" id="PS50106"/>
    </source>
</evidence>
<feature type="non-terminal residue" evidence="2">
    <location>
        <position position="1"/>
    </location>
</feature>
<dbReference type="PROSITE" id="PS50106">
    <property type="entry name" value="PDZ"/>
    <property type="match status" value="1"/>
</dbReference>
<dbReference type="GeneID" id="20327729"/>
<feature type="non-terminal residue" evidence="2">
    <location>
        <position position="671"/>
    </location>
</feature>
<dbReference type="SUPFAM" id="SSF50156">
    <property type="entry name" value="PDZ domain-like"/>
    <property type="match status" value="1"/>
</dbReference>
<dbReference type="PANTHER" id="PTHR19964:SF92">
    <property type="entry name" value="PATJ HOMOLOG"/>
    <property type="match status" value="1"/>
</dbReference>
<accession>A0A074ZN18</accession>